<reference evidence="6" key="1">
    <citation type="submission" date="2020-05" db="EMBL/GenBank/DDBJ databases">
        <title>Phylogenomic resolution of chytrid fungi.</title>
        <authorList>
            <person name="Stajich J.E."/>
            <person name="Amses K."/>
            <person name="Simmons R."/>
            <person name="Seto K."/>
            <person name="Myers J."/>
            <person name="Bonds A."/>
            <person name="Quandt C.A."/>
            <person name="Barry K."/>
            <person name="Liu P."/>
            <person name="Grigoriev I."/>
            <person name="Longcore J.E."/>
            <person name="James T.Y."/>
        </authorList>
    </citation>
    <scope>NUCLEOTIDE SEQUENCE</scope>
    <source>
        <strain evidence="6">JEL0318</strain>
    </source>
</reference>
<keyword evidence="2" id="KW-0285">Flavoprotein</keyword>
<dbReference type="Gene3D" id="3.40.462.20">
    <property type="match status" value="1"/>
</dbReference>
<dbReference type="InterPro" id="IPR050416">
    <property type="entry name" value="FAD-linked_Oxidoreductase"/>
</dbReference>
<evidence type="ECO:0000256" key="5">
    <source>
        <dbReference type="SAM" id="SignalP"/>
    </source>
</evidence>
<dbReference type="InterPro" id="IPR016169">
    <property type="entry name" value="FAD-bd_PCMH_sub2"/>
</dbReference>
<dbReference type="GO" id="GO:0016491">
    <property type="term" value="F:oxidoreductase activity"/>
    <property type="evidence" value="ECO:0007669"/>
    <property type="project" value="UniProtKB-KW"/>
</dbReference>
<keyword evidence="3" id="KW-0274">FAD</keyword>
<comment type="caution">
    <text evidence="6">The sequence shown here is derived from an EMBL/GenBank/DDBJ whole genome shotgun (WGS) entry which is preliminary data.</text>
</comment>
<dbReference type="PANTHER" id="PTHR42973:SF13">
    <property type="entry name" value="FAD-BINDING PCMH-TYPE DOMAIN-CONTAINING PROTEIN"/>
    <property type="match status" value="1"/>
</dbReference>
<feature type="chain" id="PRO_5042086543" description="Berberine/berberine-like domain-containing protein" evidence="5">
    <location>
        <begin position="21"/>
        <end position="328"/>
    </location>
</feature>
<keyword evidence="5" id="KW-0732">Signal</keyword>
<evidence type="ECO:0000313" key="6">
    <source>
        <dbReference type="EMBL" id="KAJ3054857.1"/>
    </source>
</evidence>
<dbReference type="GO" id="GO:0050660">
    <property type="term" value="F:flavin adenine dinucleotide binding"/>
    <property type="evidence" value="ECO:0007669"/>
    <property type="project" value="InterPro"/>
</dbReference>
<comment type="similarity">
    <text evidence="1">Belongs to the oxygen-dependent FAD-linked oxidoreductase family.</text>
</comment>
<protein>
    <recommendedName>
        <fullName evidence="8">Berberine/berberine-like domain-containing protein</fullName>
    </recommendedName>
</protein>
<sequence length="328" mass="36380">MGHCHEEVWFSLLLELFLLASQIVLPNATIASVTSTNDPDLWFALRGGLNRFGIVTKFTLKARPQKKVQFGTIYYTEQYCRDFFEAVADFTNYNDDPKAALIPTLNALPGGIKTGILYFFYDSPTPPPASVWANFTAIPHINVTISPQSFVQTAYPTETLISNTYGRRQLFSTTTFEPVTRELAGAIYDIVSNSFTSRSLQPGFLTGSFALEPIDQFMLAQHAAAGPAAFATPNRGGAQLLGELNYIWADSVSDGIWSKQTHDDIAALQKAAMQLGQQEATPWVYPPYASVDQPVQQIYSGTLERLRRVQRRVDVEGVFRNLTGGFNI</sequence>
<evidence type="ECO:0008006" key="8">
    <source>
        <dbReference type="Google" id="ProtNLM"/>
    </source>
</evidence>
<feature type="signal peptide" evidence="5">
    <location>
        <begin position="1"/>
        <end position="20"/>
    </location>
</feature>
<dbReference type="Proteomes" id="UP001212841">
    <property type="component" value="Unassembled WGS sequence"/>
</dbReference>
<dbReference type="EMBL" id="JADGJD010000111">
    <property type="protein sequence ID" value="KAJ3054857.1"/>
    <property type="molecule type" value="Genomic_DNA"/>
</dbReference>
<dbReference type="AlphaFoldDB" id="A0AAD5X3N0"/>
<evidence type="ECO:0000256" key="3">
    <source>
        <dbReference type="ARBA" id="ARBA00022827"/>
    </source>
</evidence>
<name>A0AAD5X3N0_9FUNG</name>
<evidence type="ECO:0000256" key="2">
    <source>
        <dbReference type="ARBA" id="ARBA00022630"/>
    </source>
</evidence>
<evidence type="ECO:0000313" key="7">
    <source>
        <dbReference type="Proteomes" id="UP001212841"/>
    </source>
</evidence>
<keyword evidence="4" id="KW-0560">Oxidoreductase</keyword>
<evidence type="ECO:0000256" key="1">
    <source>
        <dbReference type="ARBA" id="ARBA00005466"/>
    </source>
</evidence>
<dbReference type="PANTHER" id="PTHR42973">
    <property type="entry name" value="BINDING OXIDOREDUCTASE, PUTATIVE (AFU_ORTHOLOGUE AFUA_1G17690)-RELATED"/>
    <property type="match status" value="1"/>
</dbReference>
<organism evidence="6 7">
    <name type="scientific">Rhizophlyctis rosea</name>
    <dbReference type="NCBI Taxonomy" id="64517"/>
    <lineage>
        <taxon>Eukaryota</taxon>
        <taxon>Fungi</taxon>
        <taxon>Fungi incertae sedis</taxon>
        <taxon>Chytridiomycota</taxon>
        <taxon>Chytridiomycota incertae sedis</taxon>
        <taxon>Chytridiomycetes</taxon>
        <taxon>Rhizophlyctidales</taxon>
        <taxon>Rhizophlyctidaceae</taxon>
        <taxon>Rhizophlyctis</taxon>
    </lineage>
</organism>
<proteinExistence type="inferred from homology"/>
<gene>
    <name evidence="6" type="ORF">HK097_000613</name>
</gene>
<dbReference type="SUPFAM" id="SSF56176">
    <property type="entry name" value="FAD-binding/transporter-associated domain-like"/>
    <property type="match status" value="1"/>
</dbReference>
<accession>A0AAD5X3N0</accession>
<evidence type="ECO:0000256" key="4">
    <source>
        <dbReference type="ARBA" id="ARBA00023002"/>
    </source>
</evidence>
<keyword evidence="7" id="KW-1185">Reference proteome</keyword>
<dbReference type="Gene3D" id="3.30.465.10">
    <property type="match status" value="1"/>
</dbReference>
<dbReference type="InterPro" id="IPR036318">
    <property type="entry name" value="FAD-bd_PCMH-like_sf"/>
</dbReference>